<dbReference type="GO" id="GO:0003937">
    <property type="term" value="F:IMP cyclohydrolase activity"/>
    <property type="evidence" value="ECO:0007669"/>
    <property type="project" value="InterPro"/>
</dbReference>
<protein>
    <submittedName>
        <fullName evidence="1">Phosphoribosylaminoimidazolecarboxamide formyltransferase</fullName>
        <ecNumber evidence="1">2.1.2.3</ecNumber>
    </submittedName>
</protein>
<dbReference type="Gene3D" id="1.10.287.440">
    <property type="match status" value="1"/>
</dbReference>
<dbReference type="RefSeq" id="WP_154426376.1">
    <property type="nucleotide sequence ID" value="NZ_VUNN01000023.1"/>
</dbReference>
<dbReference type="InterPro" id="IPR024050">
    <property type="entry name" value="AICAR_Tfase_insert_dom_sf"/>
</dbReference>
<dbReference type="GO" id="GO:0005829">
    <property type="term" value="C:cytosol"/>
    <property type="evidence" value="ECO:0007669"/>
    <property type="project" value="TreeGrafter"/>
</dbReference>
<dbReference type="PANTHER" id="PTHR11692:SF0">
    <property type="entry name" value="BIFUNCTIONAL PURINE BIOSYNTHESIS PROTEIN ATIC"/>
    <property type="match status" value="1"/>
</dbReference>
<dbReference type="GO" id="GO:0004643">
    <property type="term" value="F:phosphoribosylaminoimidazolecarboxamide formyltransferase activity"/>
    <property type="evidence" value="ECO:0007669"/>
    <property type="project" value="UniProtKB-EC"/>
</dbReference>
<dbReference type="Pfam" id="PF01808">
    <property type="entry name" value="AICARFT_IMPCHas"/>
    <property type="match status" value="1"/>
</dbReference>
<dbReference type="EC" id="2.1.2.3" evidence="1"/>
<dbReference type="EMBL" id="VUNN01000023">
    <property type="protein sequence ID" value="MSU07022.1"/>
    <property type="molecule type" value="Genomic_DNA"/>
</dbReference>
<evidence type="ECO:0000313" key="1">
    <source>
        <dbReference type="EMBL" id="MSU07022.1"/>
    </source>
</evidence>
<dbReference type="InterPro" id="IPR002695">
    <property type="entry name" value="PurH-like"/>
</dbReference>
<proteinExistence type="predicted"/>
<organism evidence="1 2">
    <name type="scientific">Bullifex porci</name>
    <dbReference type="NCBI Taxonomy" id="2606638"/>
    <lineage>
        <taxon>Bacteria</taxon>
        <taxon>Pseudomonadati</taxon>
        <taxon>Spirochaetota</taxon>
        <taxon>Spirochaetia</taxon>
        <taxon>Spirochaetales</taxon>
        <taxon>Spirochaetaceae</taxon>
        <taxon>Bullifex</taxon>
    </lineage>
</organism>
<keyword evidence="1" id="KW-0808">Transferase</keyword>
<reference evidence="1 2" key="1">
    <citation type="submission" date="2019-08" db="EMBL/GenBank/DDBJ databases">
        <title>In-depth cultivation of the pig gut microbiome towards novel bacterial diversity and tailored functional studies.</title>
        <authorList>
            <person name="Wylensek D."/>
            <person name="Hitch T.C.A."/>
            <person name="Clavel T."/>
        </authorList>
    </citation>
    <scope>NUCLEOTIDE SEQUENCE [LARGE SCALE GENOMIC DNA]</scope>
    <source>
        <strain evidence="1 2">NM-380-WT-3C1</strain>
    </source>
</reference>
<dbReference type="FunFam" id="3.40.140.20:FF:000003">
    <property type="entry name" value="Bifunctional purine biosynthesis protein"/>
    <property type="match status" value="1"/>
</dbReference>
<dbReference type="InterPro" id="IPR024051">
    <property type="entry name" value="AICAR_Tfase_dup_dom_sf"/>
</dbReference>
<dbReference type="GO" id="GO:0006189">
    <property type="term" value="P:'de novo' IMP biosynthetic process"/>
    <property type="evidence" value="ECO:0007669"/>
    <property type="project" value="TreeGrafter"/>
</dbReference>
<dbReference type="Gene3D" id="3.40.140.20">
    <property type="match status" value="2"/>
</dbReference>
<gene>
    <name evidence="1" type="ORF">FYJ80_09615</name>
</gene>
<accession>A0A7X2PDZ2</accession>
<keyword evidence="2" id="KW-1185">Reference proteome</keyword>
<name>A0A7X2PDZ2_9SPIO</name>
<dbReference type="SMART" id="SM00798">
    <property type="entry name" value="AICARFT_IMPCHas"/>
    <property type="match status" value="1"/>
</dbReference>
<dbReference type="AlphaFoldDB" id="A0A7X2PDZ2"/>
<dbReference type="PANTHER" id="PTHR11692">
    <property type="entry name" value="BIFUNCTIONAL PURINE BIOSYNTHESIS PROTEIN PURH"/>
    <property type="match status" value="1"/>
</dbReference>
<sequence length="389" mass="43605">MEEILLKYGINPNQKVASISAQDKLPVKVLNGRAGYINFLDALNGYQLVKELKQATGYPAATSFKHVSPAGAAIAIPLSEKERKMYFVSEKTKLSPLATAYVRARGADRMSSFGDFISLSDVCDVSTAKIISREVSDGIIAPGYESEALEILKAKKKGAYTVIEIDSQYEPCVQDERTIYGVTFKQDRNNYIPTFEELDNIKSKNKNLPEGAKLDLIVALVALKYTQSNSVIYAYHGQTIGVGAGQQSRLHCTRLAGDKADRWNLRQSDRVLNLPFKSELTRNEKDNVIEQYLSDNPEIDMCESWQEHFTKEVKPFTREEKKEYLKSISGISLASDAFFPFKDNILRAAFSGVDYIVEPGGSLRDDEVISCVDELNKVLVFNKTRLFHH</sequence>
<dbReference type="Proteomes" id="UP000460549">
    <property type="component" value="Unassembled WGS sequence"/>
</dbReference>
<dbReference type="InterPro" id="IPR016193">
    <property type="entry name" value="Cytidine_deaminase-like"/>
</dbReference>
<dbReference type="SUPFAM" id="SSF53927">
    <property type="entry name" value="Cytidine deaminase-like"/>
    <property type="match status" value="1"/>
</dbReference>
<dbReference type="NCBIfam" id="NF005492">
    <property type="entry name" value="PRK07106.1"/>
    <property type="match status" value="1"/>
</dbReference>
<evidence type="ECO:0000313" key="2">
    <source>
        <dbReference type="Proteomes" id="UP000460549"/>
    </source>
</evidence>
<comment type="caution">
    <text evidence="1">The sequence shown here is derived from an EMBL/GenBank/DDBJ whole genome shotgun (WGS) entry which is preliminary data.</text>
</comment>